<keyword evidence="1" id="KW-0677">Repeat</keyword>
<accession>V2YFQ1</accession>
<evidence type="ECO:0000313" key="3">
    <source>
        <dbReference type="EMBL" id="ESK90514.1"/>
    </source>
</evidence>
<dbReference type="InterPro" id="IPR027417">
    <property type="entry name" value="P-loop_NTPase"/>
</dbReference>
<dbReference type="SUPFAM" id="SSF52540">
    <property type="entry name" value="P-loop containing nucleoside triphosphate hydrolases"/>
    <property type="match status" value="1"/>
</dbReference>
<comment type="caution">
    <text evidence="3">The sequence shown here is derived from an EMBL/GenBank/DDBJ whole genome shotgun (WGS) entry which is preliminary data.</text>
</comment>
<protein>
    <submittedName>
        <fullName evidence="3">Nwd2</fullName>
    </submittedName>
</protein>
<dbReference type="PANTHER" id="PTHR10039:SF17">
    <property type="entry name" value="FUNGAL STAND N-TERMINAL GOODBYE DOMAIN-CONTAINING PROTEIN-RELATED"/>
    <property type="match status" value="1"/>
</dbReference>
<organism evidence="3 4">
    <name type="scientific">Moniliophthora roreri (strain MCA 2997)</name>
    <name type="common">Cocoa frosty pod rot fungus</name>
    <name type="synonym">Crinipellis roreri</name>
    <dbReference type="NCBI Taxonomy" id="1381753"/>
    <lineage>
        <taxon>Eukaryota</taxon>
        <taxon>Fungi</taxon>
        <taxon>Dikarya</taxon>
        <taxon>Basidiomycota</taxon>
        <taxon>Agaricomycotina</taxon>
        <taxon>Agaricomycetes</taxon>
        <taxon>Agaricomycetidae</taxon>
        <taxon>Agaricales</taxon>
        <taxon>Marasmiineae</taxon>
        <taxon>Marasmiaceae</taxon>
        <taxon>Moniliophthora</taxon>
    </lineage>
</organism>
<evidence type="ECO:0000313" key="4">
    <source>
        <dbReference type="Proteomes" id="UP000017559"/>
    </source>
</evidence>
<dbReference type="OrthoDB" id="4760524at2759"/>
<dbReference type="InterPro" id="IPR007111">
    <property type="entry name" value="NACHT_NTPase"/>
</dbReference>
<gene>
    <name evidence="3" type="ORF">Moror_13601</name>
</gene>
<dbReference type="STRING" id="1381753.V2YFQ1"/>
<dbReference type="EMBL" id="AWSO01000439">
    <property type="protein sequence ID" value="ESK90514.1"/>
    <property type="molecule type" value="Genomic_DNA"/>
</dbReference>
<dbReference type="PANTHER" id="PTHR10039">
    <property type="entry name" value="AMELOGENIN"/>
    <property type="match status" value="1"/>
</dbReference>
<evidence type="ECO:0000256" key="1">
    <source>
        <dbReference type="ARBA" id="ARBA00022737"/>
    </source>
</evidence>
<reference evidence="3 4" key="1">
    <citation type="journal article" date="2014" name="BMC Genomics">
        <title>Genome and secretome analysis of the hemibiotrophic fungal pathogen, Moniliophthora roreri, which causes frosty pod rot disease of cacao: mechanisms of the biotrophic and necrotrophic phases.</title>
        <authorList>
            <person name="Meinhardt L.W."/>
            <person name="Costa G.G.L."/>
            <person name="Thomazella D.P.T."/>
            <person name="Teixeira P.J.P.L."/>
            <person name="Carazzolle M.F."/>
            <person name="Schuster S.C."/>
            <person name="Carlson J.E."/>
            <person name="Guiltinan M.J."/>
            <person name="Mieczkowski P."/>
            <person name="Farmer A."/>
            <person name="Ramaraj T."/>
            <person name="Crozier J."/>
            <person name="Davis R.E."/>
            <person name="Shao J."/>
            <person name="Melnick R.L."/>
            <person name="Pereira G.A.G."/>
            <person name="Bailey B.A."/>
        </authorList>
    </citation>
    <scope>NUCLEOTIDE SEQUENCE [LARGE SCALE GENOMIC DNA]</scope>
    <source>
        <strain evidence="3 4">MCA 2997</strain>
    </source>
</reference>
<dbReference type="InterPro" id="IPR056884">
    <property type="entry name" value="NPHP3-like_N"/>
</dbReference>
<name>V2YFQ1_MONRO</name>
<dbReference type="KEGG" id="mrr:Moror_13601"/>
<dbReference type="Proteomes" id="UP000017559">
    <property type="component" value="Unassembled WGS sequence"/>
</dbReference>
<feature type="domain" description="NACHT" evidence="2">
    <location>
        <begin position="84"/>
        <end position="230"/>
    </location>
</feature>
<sequence>MSFFKKARRLRISGGEFVSIGRDQLNFHAYHLTDPLHRLWEAIKDVGASYNSEIRYPQPKCHPNTRQEVLQLLREWVHSSSSDRVFWLYGPAGAGKSAIAQTVAEAAQQEEFLASSFFFSRADPWRDGPTYLFLSIAYELVHSIPELSNPIGEAIRENPALLRASLEEQFQKLIVDPCNSLDKAIFRRLLIVIDGLDECSGSQAQQRILSILATILSFDIPFRFLICSRPEPPIREAFNTHGFRPFLRRIALDETFKPGRDIQVFLIDEFKHISQNPRNSHILFPDPWPAIGIIDEIVQKACGQFIYAATVIKFLNDEYKAPFRDLDILYHQILSANTQQSKLQDILVAIIALLRTSIFYTEEAGPSAIEALLLLTKGSVISTLRGLHSLFEIGDPETQILPLHASFVEFLSGSSRSGPFFVGTENGQYAAIACWLLRSLNHYFDVSQGNIMSLPKFQRRVFSAAWVDWGYYCAKCNFEGDVLSTLEGVDFTKILGSFITSYLDNVFGVPESWLPAFFKNSEVLLLHLETRADDYNDLKRRFLGWRKGFRVKLPRAGTLAIRLLEAAASNLAWAVFPYDEGRTHSDNLQSLQRKRPTFFKPSHFQIIALGDDCSFSCTRHDLQAAAIPCAASDNVYHVRITVAVRELVCFTMQKVRWWKLKPTGRLAYNGKFPVLCTLLEDCGPCIEFLSLLPPLIAKIQSKMDHDGISKWLQSFPPEYDTQTRLLIEQLQAIHCTET</sequence>
<dbReference type="Pfam" id="PF24883">
    <property type="entry name" value="NPHP3_N"/>
    <property type="match status" value="1"/>
</dbReference>
<evidence type="ECO:0000259" key="2">
    <source>
        <dbReference type="PROSITE" id="PS50837"/>
    </source>
</evidence>
<proteinExistence type="predicted"/>
<dbReference type="PROSITE" id="PS50837">
    <property type="entry name" value="NACHT"/>
    <property type="match status" value="1"/>
</dbReference>
<keyword evidence="4" id="KW-1185">Reference proteome</keyword>
<dbReference type="AlphaFoldDB" id="V2YFQ1"/>
<dbReference type="HOGENOM" id="CLU_000288_6_10_1"/>
<dbReference type="Gene3D" id="3.40.50.300">
    <property type="entry name" value="P-loop containing nucleotide triphosphate hydrolases"/>
    <property type="match status" value="1"/>
</dbReference>